<dbReference type="Proteomes" id="UP000306584">
    <property type="component" value="Unassembled WGS sequence"/>
</dbReference>
<feature type="region of interest" description="Disordered" evidence="1">
    <location>
        <begin position="451"/>
        <end position="491"/>
    </location>
</feature>
<name>A0A4S9LAB9_AURPU</name>
<feature type="compositionally biased region" description="Polar residues" evidence="1">
    <location>
        <begin position="408"/>
        <end position="422"/>
    </location>
</feature>
<protein>
    <submittedName>
        <fullName evidence="2">Uncharacterized protein</fullName>
    </submittedName>
</protein>
<sequence>MVIENMTDHFSDHQRASSAASTSSSLSYLSFTRSPSLDQPARWIPRRRHAPPPMLPTHRRARSYADLLPFEVSQLASVLCHGPPISTPRDGAVWTTYVSHTNERMALLGSKLRAATTLPSFLPWSINHSLCSLHRRLNAKPLEDIFAALRYEVETRTQEIWQSVALAGGLSAAQTEQLALMDEIQALWLSSADFMQKFNRLPTPKYGYQTDGCVACILARMGGNLEVIMALGALLLGSMRRPDMLSTRVCFCREWVRYIVGDVDCVDTALAKMDKMGTKFRKARRWARQRKEATSERPDRNLGLGGMPYVQPKRVSSRQTAATTGHQDSNGTGSTTIGGGKEQNFREGHSRQRAVTVGLQASERYSPEQLPPEPISAHDPSTDLYSPEQYYSTQSSPAPQYCLPGPSASLSPATPPQSNQPIRRQRQPEVQPETWEERNILLDASIVSTASRKDSTNLTPRHSPTSTTSLKTISPDTIKTHSPNPPSSSYSECVTNPFLDGSSSTFSLPSHDTAGLPPDLPFRLFGWRRAESDSSPPKEAVPFPIYPASPKRSAADRSKDGRSLVPTLAKLGGDRGVGALWRRRIEKKTVTEGGNK</sequence>
<feature type="region of interest" description="Disordered" evidence="1">
    <location>
        <begin position="286"/>
        <end position="434"/>
    </location>
</feature>
<evidence type="ECO:0000313" key="2">
    <source>
        <dbReference type="EMBL" id="THY25839.1"/>
    </source>
</evidence>
<feature type="region of interest" description="Disordered" evidence="1">
    <location>
        <begin position="531"/>
        <end position="569"/>
    </location>
</feature>
<proteinExistence type="predicted"/>
<accession>A0A4S9LAB9</accession>
<feature type="compositionally biased region" description="Polar residues" evidence="1">
    <location>
        <begin position="317"/>
        <end position="330"/>
    </location>
</feature>
<dbReference type="AlphaFoldDB" id="A0A4S9LAB9"/>
<evidence type="ECO:0000256" key="1">
    <source>
        <dbReference type="SAM" id="MobiDB-lite"/>
    </source>
</evidence>
<comment type="caution">
    <text evidence="2">The sequence shown here is derived from an EMBL/GenBank/DDBJ whole genome shotgun (WGS) entry which is preliminary data.</text>
</comment>
<feature type="compositionally biased region" description="Polar residues" evidence="1">
    <location>
        <begin position="389"/>
        <end position="398"/>
    </location>
</feature>
<organism evidence="2 3">
    <name type="scientific">Aureobasidium pullulans</name>
    <name type="common">Black yeast</name>
    <name type="synonym">Pullularia pullulans</name>
    <dbReference type="NCBI Taxonomy" id="5580"/>
    <lineage>
        <taxon>Eukaryota</taxon>
        <taxon>Fungi</taxon>
        <taxon>Dikarya</taxon>
        <taxon>Ascomycota</taxon>
        <taxon>Pezizomycotina</taxon>
        <taxon>Dothideomycetes</taxon>
        <taxon>Dothideomycetidae</taxon>
        <taxon>Dothideales</taxon>
        <taxon>Saccotheciaceae</taxon>
        <taxon>Aureobasidium</taxon>
    </lineage>
</organism>
<feature type="compositionally biased region" description="Basic and acidic residues" evidence="1">
    <location>
        <begin position="289"/>
        <end position="300"/>
    </location>
</feature>
<gene>
    <name evidence="2" type="ORF">D6D01_04835</name>
</gene>
<evidence type="ECO:0000313" key="3">
    <source>
        <dbReference type="Proteomes" id="UP000306584"/>
    </source>
</evidence>
<feature type="compositionally biased region" description="Basic and acidic residues" evidence="1">
    <location>
        <begin position="553"/>
        <end position="562"/>
    </location>
</feature>
<dbReference type="EMBL" id="QZBD01000167">
    <property type="protein sequence ID" value="THY25839.1"/>
    <property type="molecule type" value="Genomic_DNA"/>
</dbReference>
<reference evidence="2 3" key="1">
    <citation type="submission" date="2018-10" db="EMBL/GenBank/DDBJ databases">
        <title>Fifty Aureobasidium pullulans genomes reveal a recombining polyextremotolerant generalist.</title>
        <authorList>
            <person name="Gostincar C."/>
            <person name="Turk M."/>
            <person name="Zajc J."/>
            <person name="Gunde-Cimerman N."/>
        </authorList>
    </citation>
    <scope>NUCLEOTIDE SEQUENCE [LARGE SCALE GENOMIC DNA]</scope>
    <source>
        <strain evidence="2 3">EXF-6604</strain>
    </source>
</reference>